<dbReference type="VEuPathDB" id="TriTrypDB:LPMP_070350"/>
<feature type="region of interest" description="Disordered" evidence="1">
    <location>
        <begin position="665"/>
        <end position="685"/>
    </location>
</feature>
<dbReference type="KEGG" id="lpan:LPMP_070350"/>
<dbReference type="Gene3D" id="3.80.10.10">
    <property type="entry name" value="Ribonuclease Inhibitor"/>
    <property type="match status" value="1"/>
</dbReference>
<accession>A0A088S2N7</accession>
<feature type="region of interest" description="Disordered" evidence="1">
    <location>
        <begin position="701"/>
        <end position="722"/>
    </location>
</feature>
<sequence length="1049" mass="112537">MRREWKFALQFVHQAGQLLVQCSPHWEYEFIDVGRTAVGLARHERPPAQADSTAMFTVLSYTDRHLAVVQQPDGATTAPPLGASVPLRQPSRSRGSLSTSPAAASSGDQDAAQHSFPSSYDIGEPSQIASTVADNRVDGDAWWVEKSKVVELIYCHPSSSVGLEGFCKRCVQFTLRDPHVTSVDGDTRLAQLQMGDKLRCTHRLGGHHRSFQLRYTLRDRSKLQESYVYAIGSIVGQRGYLLRVRCTDAEELEGYVRKVLLPAYTTPGRAQFGVDVTYHNVPPTALLSEQQEAFGELQYVDHKAAIVFVTPLYPMQALLDYSPAKTVGVGSITCLTLKLSVHERLLDDTVAAEITGVAKYKVSPIIMCVEVEEVSRMGYPKVMSTEQYSELKAARIAEVFPDAKMVGLPTNLCMGDRTGRMRTMTFAYEPLHCVVKALIASTLVGNLGVTALYIAKLSGGVFDAHLYVFQQLLAGMEYLPQNNFEMSARVSRYRARNIRLMEEDVIHAYSNDKHLSSEVPLPGQCVISGSPSSLSTATAASLHPTMFVSRDPRVVAAARERHLHFLSLGNDGRVEGGIEAVVPPEEGGIVPTRRSVSAANTNGGGLHDHGGRQRGSKADGTGTLDTEATRTSLFSASMLTTSLDSGTFMAVAPAASAFTAADKAGDSADEGMHDPSDADFSSSAHSNSRISVANISHLLESGSPSLAGDHNDSEDAMSGAMGDAHDVSACSRVEAFDSVTLAGATTAVSASAAPTAESVAGSHLPASITSEGGGDVGTGTTVHCQSGSSSSALVPSHLSSAATDAGAREPLVTPLVTSASALPTTKLSEVSGGAGGDSDAVRCSLDEAEKWGTTPVPEACEGDTTAAARLEQQQLYKQLIGSVAPAVQQALREAEGGTLYGPSLRDVYARCCEAQQCRPNSYLMLKLPVQPEFTYSIEEIDLSANYVGHNGFVAVLHLLEHLPRLRVVYFNNMALDNVDAESLCYVLATNHTVREVHLEHNPGISLPSVRHFTALLRMNRRIEVLRLAGTRLSPTLIVKLEEEASHSRD</sequence>
<protein>
    <submittedName>
        <fullName evidence="2">Uncharacterized protein</fullName>
    </submittedName>
</protein>
<dbReference type="InterPro" id="IPR032675">
    <property type="entry name" value="LRR_dom_sf"/>
</dbReference>
<dbReference type="AlphaFoldDB" id="A0A088S2N7"/>
<feature type="compositionally biased region" description="Low complexity" evidence="1">
    <location>
        <begin position="102"/>
        <end position="113"/>
    </location>
</feature>
<feature type="compositionally biased region" description="Polar residues" evidence="1">
    <location>
        <begin position="90"/>
        <end position="101"/>
    </location>
</feature>
<gene>
    <name evidence="2" type="ORF">LPMP_070350</name>
</gene>
<feature type="compositionally biased region" description="Basic and acidic residues" evidence="1">
    <location>
        <begin position="665"/>
        <end position="676"/>
    </location>
</feature>
<dbReference type="RefSeq" id="XP_010704043.1">
    <property type="nucleotide sequence ID" value="XM_010705741.1"/>
</dbReference>
<dbReference type="OrthoDB" id="273039at2759"/>
<dbReference type="GeneID" id="22572370"/>
<organism evidence="2 3">
    <name type="scientific">Leishmania panamensis</name>
    <dbReference type="NCBI Taxonomy" id="5679"/>
    <lineage>
        <taxon>Eukaryota</taxon>
        <taxon>Discoba</taxon>
        <taxon>Euglenozoa</taxon>
        <taxon>Kinetoplastea</taxon>
        <taxon>Metakinetoplastina</taxon>
        <taxon>Trypanosomatida</taxon>
        <taxon>Trypanosomatidae</taxon>
        <taxon>Leishmaniinae</taxon>
        <taxon>Leishmania</taxon>
        <taxon>Leishmania guyanensis species complex</taxon>
    </lineage>
</organism>
<evidence type="ECO:0000256" key="1">
    <source>
        <dbReference type="SAM" id="MobiDB-lite"/>
    </source>
</evidence>
<feature type="region of interest" description="Disordered" evidence="1">
    <location>
        <begin position="583"/>
        <end position="625"/>
    </location>
</feature>
<keyword evidence="3" id="KW-1185">Reference proteome</keyword>
<feature type="region of interest" description="Disordered" evidence="1">
    <location>
        <begin position="752"/>
        <end position="791"/>
    </location>
</feature>
<dbReference type="VEuPathDB" id="TriTrypDB:LPAL13_070008500"/>
<feature type="compositionally biased region" description="Low complexity" evidence="1">
    <location>
        <begin position="778"/>
        <end position="791"/>
    </location>
</feature>
<dbReference type="SUPFAM" id="SSF52047">
    <property type="entry name" value="RNI-like"/>
    <property type="match status" value="1"/>
</dbReference>
<proteinExistence type="predicted"/>
<dbReference type="eggNOG" id="ENOG502RQKY">
    <property type="taxonomic scope" value="Eukaryota"/>
</dbReference>
<name>A0A088S2N7_LEIPA</name>
<feature type="region of interest" description="Disordered" evidence="1">
    <location>
        <begin position="73"/>
        <end position="123"/>
    </location>
</feature>
<evidence type="ECO:0000313" key="3">
    <source>
        <dbReference type="Proteomes" id="UP000063063"/>
    </source>
</evidence>
<evidence type="ECO:0000313" key="2">
    <source>
        <dbReference type="EMBL" id="AIN95721.1"/>
    </source>
</evidence>
<dbReference type="EMBL" id="CP009376">
    <property type="protein sequence ID" value="AIN95721.1"/>
    <property type="molecule type" value="Genomic_DNA"/>
</dbReference>
<dbReference type="Proteomes" id="UP000063063">
    <property type="component" value="Chromosome 7"/>
</dbReference>
<reference evidence="2 3" key="1">
    <citation type="journal article" date="2015" name="Sci. Rep.">
        <title>The genome of Leishmania panamensis: insights into genomics of the L. (Viannia) subgenus.</title>
        <authorList>
            <person name="Llanes A."/>
            <person name="Restrepo C.M."/>
            <person name="Vecchio G.D."/>
            <person name="Anguizola F.J."/>
            <person name="Lleonart R."/>
        </authorList>
    </citation>
    <scope>NUCLEOTIDE SEQUENCE [LARGE SCALE GENOMIC DNA]</scope>
    <source>
        <strain evidence="2 3">MHOM/PA/94/PSC-1</strain>
    </source>
</reference>